<keyword evidence="2" id="KW-1185">Reference proteome</keyword>
<dbReference type="InterPro" id="IPR036388">
    <property type="entry name" value="WH-like_DNA-bd_sf"/>
</dbReference>
<accession>A0ABW6VGG3</accession>
<evidence type="ECO:0000313" key="1">
    <source>
        <dbReference type="EMBL" id="MFF4778315.1"/>
    </source>
</evidence>
<dbReference type="Gene3D" id="1.10.10.10">
    <property type="entry name" value="Winged helix-like DNA-binding domain superfamily/Winged helix DNA-binding domain"/>
    <property type="match status" value="1"/>
</dbReference>
<protein>
    <recommendedName>
        <fullName evidence="3">Response regulator transcription factor</fullName>
    </recommendedName>
</protein>
<gene>
    <name evidence="1" type="ORF">ACFY05_36380</name>
</gene>
<comment type="caution">
    <text evidence="1">The sequence shown here is derived from an EMBL/GenBank/DDBJ whole genome shotgun (WGS) entry which is preliminary data.</text>
</comment>
<organism evidence="1 2">
    <name type="scientific">Microtetraspora fusca</name>
    <dbReference type="NCBI Taxonomy" id="1997"/>
    <lineage>
        <taxon>Bacteria</taxon>
        <taxon>Bacillati</taxon>
        <taxon>Actinomycetota</taxon>
        <taxon>Actinomycetes</taxon>
        <taxon>Streptosporangiales</taxon>
        <taxon>Streptosporangiaceae</taxon>
        <taxon>Microtetraspora</taxon>
    </lineage>
</organism>
<dbReference type="Proteomes" id="UP001602119">
    <property type="component" value="Unassembled WGS sequence"/>
</dbReference>
<dbReference type="EMBL" id="JBIAXI010000030">
    <property type="protein sequence ID" value="MFF4778315.1"/>
    <property type="molecule type" value="Genomic_DNA"/>
</dbReference>
<name>A0ABW6VGG3_MICFU</name>
<sequence>MGDPRHEMFRRVLPDHLHAVLTQLFTGATDQTASNRLGISPRTYSRRVSELLDHLGVESRFQAGAECARRGWIPGRRD</sequence>
<dbReference type="RefSeq" id="WP_218007221.1">
    <property type="nucleotide sequence ID" value="NZ_BBYK01000086.1"/>
</dbReference>
<dbReference type="SUPFAM" id="SSF46894">
    <property type="entry name" value="C-terminal effector domain of the bipartite response regulators"/>
    <property type="match status" value="1"/>
</dbReference>
<reference evidence="1 2" key="1">
    <citation type="submission" date="2024-10" db="EMBL/GenBank/DDBJ databases">
        <title>The Natural Products Discovery Center: Release of the First 8490 Sequenced Strains for Exploring Actinobacteria Biosynthetic Diversity.</title>
        <authorList>
            <person name="Kalkreuter E."/>
            <person name="Kautsar S.A."/>
            <person name="Yang D."/>
            <person name="Bader C.D."/>
            <person name="Teijaro C.N."/>
            <person name="Fluegel L."/>
            <person name="Davis C.M."/>
            <person name="Simpson J.R."/>
            <person name="Lauterbach L."/>
            <person name="Steele A.D."/>
            <person name="Gui C."/>
            <person name="Meng S."/>
            <person name="Li G."/>
            <person name="Viehrig K."/>
            <person name="Ye F."/>
            <person name="Su P."/>
            <person name="Kiefer A.F."/>
            <person name="Nichols A."/>
            <person name="Cepeda A.J."/>
            <person name="Yan W."/>
            <person name="Fan B."/>
            <person name="Jiang Y."/>
            <person name="Adhikari A."/>
            <person name="Zheng C.-J."/>
            <person name="Schuster L."/>
            <person name="Cowan T.M."/>
            <person name="Smanski M.J."/>
            <person name="Chevrette M.G."/>
            <person name="De Carvalho L.P.S."/>
            <person name="Shen B."/>
        </authorList>
    </citation>
    <scope>NUCLEOTIDE SEQUENCE [LARGE SCALE GENOMIC DNA]</scope>
    <source>
        <strain evidence="1 2">NPDC001281</strain>
    </source>
</reference>
<dbReference type="InterPro" id="IPR016032">
    <property type="entry name" value="Sig_transdc_resp-reg_C-effctor"/>
</dbReference>
<evidence type="ECO:0008006" key="3">
    <source>
        <dbReference type="Google" id="ProtNLM"/>
    </source>
</evidence>
<evidence type="ECO:0000313" key="2">
    <source>
        <dbReference type="Proteomes" id="UP001602119"/>
    </source>
</evidence>
<proteinExistence type="predicted"/>